<dbReference type="AlphaFoldDB" id="A0A2U9P1C2"/>
<name>A0A2U9P1C2_STRAS</name>
<feature type="region of interest" description="Disordered" evidence="1">
    <location>
        <begin position="1"/>
        <end position="83"/>
    </location>
</feature>
<dbReference type="Proteomes" id="UP000247634">
    <property type="component" value="Chromosome"/>
</dbReference>
<feature type="compositionally biased region" description="Low complexity" evidence="1">
    <location>
        <begin position="63"/>
        <end position="80"/>
    </location>
</feature>
<keyword evidence="4" id="KW-1185">Reference proteome</keyword>
<accession>A0A2U9P1C2</accession>
<evidence type="ECO:0000256" key="1">
    <source>
        <dbReference type="SAM" id="MobiDB-lite"/>
    </source>
</evidence>
<dbReference type="GO" id="GO:0008270">
    <property type="term" value="F:zinc ion binding"/>
    <property type="evidence" value="ECO:0007669"/>
    <property type="project" value="InterPro"/>
</dbReference>
<dbReference type="OrthoDB" id="3940559at2"/>
<evidence type="ECO:0000259" key="2">
    <source>
        <dbReference type="Pfam" id="PF00246"/>
    </source>
</evidence>
<gene>
    <name evidence="3" type="ORF">DMT42_13765</name>
</gene>
<feature type="domain" description="Peptidase M14" evidence="2">
    <location>
        <begin position="93"/>
        <end position="185"/>
    </location>
</feature>
<dbReference type="GO" id="GO:0004181">
    <property type="term" value="F:metallocarboxypeptidase activity"/>
    <property type="evidence" value="ECO:0007669"/>
    <property type="project" value="InterPro"/>
</dbReference>
<evidence type="ECO:0000313" key="4">
    <source>
        <dbReference type="Proteomes" id="UP000247634"/>
    </source>
</evidence>
<feature type="compositionally biased region" description="Low complexity" evidence="1">
    <location>
        <begin position="1"/>
        <end position="11"/>
    </location>
</feature>
<dbReference type="SUPFAM" id="SSF53187">
    <property type="entry name" value="Zn-dependent exopeptidases"/>
    <property type="match status" value="1"/>
</dbReference>
<dbReference type="Gene3D" id="3.40.630.10">
    <property type="entry name" value="Zn peptidases"/>
    <property type="match status" value="1"/>
</dbReference>
<feature type="compositionally biased region" description="Pro residues" evidence="1">
    <location>
        <begin position="48"/>
        <end position="62"/>
    </location>
</feature>
<dbReference type="GO" id="GO:0006508">
    <property type="term" value="P:proteolysis"/>
    <property type="evidence" value="ECO:0007669"/>
    <property type="project" value="InterPro"/>
</dbReference>
<proteinExistence type="predicted"/>
<dbReference type="InterPro" id="IPR000834">
    <property type="entry name" value="Peptidase_M14"/>
</dbReference>
<organism evidence="3 4">
    <name type="scientific">Streptomyces actuosus</name>
    <dbReference type="NCBI Taxonomy" id="1885"/>
    <lineage>
        <taxon>Bacteria</taxon>
        <taxon>Bacillati</taxon>
        <taxon>Actinomycetota</taxon>
        <taxon>Actinomycetes</taxon>
        <taxon>Kitasatosporales</taxon>
        <taxon>Streptomycetaceae</taxon>
        <taxon>Streptomyces</taxon>
    </lineage>
</organism>
<evidence type="ECO:0000313" key="3">
    <source>
        <dbReference type="EMBL" id="AWT43283.1"/>
    </source>
</evidence>
<feature type="compositionally biased region" description="Polar residues" evidence="1">
    <location>
        <begin position="12"/>
        <end position="28"/>
    </location>
</feature>
<dbReference type="EMBL" id="CP029788">
    <property type="protein sequence ID" value="AWT43283.1"/>
    <property type="molecule type" value="Genomic_DNA"/>
</dbReference>
<dbReference type="Pfam" id="PF00246">
    <property type="entry name" value="Peptidase_M14"/>
    <property type="match status" value="1"/>
</dbReference>
<dbReference type="RefSeq" id="WP_110628201.1">
    <property type="nucleotide sequence ID" value="NZ_CP029788.1"/>
</dbReference>
<dbReference type="KEGG" id="sact:DMT42_13765"/>
<reference evidence="3 4" key="1">
    <citation type="submission" date="2018-06" db="EMBL/GenBank/DDBJ databases">
        <title>The complete genome sequence of a nosiheptide producer Streptomyces actuosus ATCC 25421: deducing the ability of producing a new class III lantibiotics.</title>
        <authorList>
            <person name="Liu W."/>
            <person name="Sun F."/>
            <person name="Hu Y."/>
        </authorList>
    </citation>
    <scope>NUCLEOTIDE SEQUENCE [LARGE SCALE GENOMIC DNA]</scope>
    <source>
        <strain evidence="3 4">ATCC 25421</strain>
    </source>
</reference>
<sequence length="503" mass="53336">MRTSRTSRTSSYPSVSPTHHAPVSSTQHAPVSPAPPPPAAPTADVPAAPAPRTPAAPAPYAPVAPARPASRAPRASASPAPRVPYPPLDLLEARARALAAAAPGVIRLRVAGTSRAGRPLWLLSAGHGERQLLTVAGAHANEPVGGASALRLARLLAHRPALLDRLDCTWHLLLCLDPDGARLAHGWQPEEPAPSLEECHLRCYRPAFDRQPESLPAPGDDRPPLPESATLLRLLDDLRPVVQFTLHGIEVGGAFTMLTRRVPGAASAFRATAARLGVPLDHHPCDGPDWQLDPPGVLHLPAGRAADPDDAGERDPSGYVAGSTWLHPRRHGTLTALVEAPAWAVPAVSDARPAADPRGEVARLTGMLLRRTRLLTDLLAGAPDTDVPEGLAPLRDAARELLAIAPAVVTTWTAEEHTGSRGHFATLGVAARRIPLRAAAMMRRALAPTAPRTADALAGLVREWCAEMTRTYRPLWIPVSAQTGLHVRTMLDVATRLCTTRDT</sequence>
<protein>
    <submittedName>
        <fullName evidence="3">3-hydroxyacyl-CoA dehydrogenase</fullName>
    </submittedName>
</protein>